<keyword evidence="1" id="KW-0812">Transmembrane</keyword>
<dbReference type="Gene3D" id="3.40.190.10">
    <property type="entry name" value="Periplasmic binding protein-like II"/>
    <property type="match status" value="1"/>
</dbReference>
<feature type="transmembrane region" description="Helical" evidence="1">
    <location>
        <begin position="177"/>
        <end position="198"/>
    </location>
</feature>
<feature type="transmembrane region" description="Helical" evidence="1">
    <location>
        <begin position="388"/>
        <end position="408"/>
    </location>
</feature>
<keyword evidence="1" id="KW-1133">Transmembrane helix</keyword>
<feature type="transmembrane region" description="Helical" evidence="1">
    <location>
        <begin position="120"/>
        <end position="143"/>
    </location>
</feature>
<protein>
    <recommendedName>
        <fullName evidence="4">Ionotropic glutamate receptor C-terminal domain-containing protein</fullName>
    </recommendedName>
</protein>
<dbReference type="EnsemblMetazoa" id="tetur15g01100.1">
    <property type="protein sequence ID" value="tetur15g01100.1"/>
    <property type="gene ID" value="tetur15g01100"/>
</dbReference>
<evidence type="ECO:0000313" key="3">
    <source>
        <dbReference type="Proteomes" id="UP000015104"/>
    </source>
</evidence>
<name>T1KMC2_TETUR</name>
<dbReference type="HOGENOM" id="CLU_036435_0_0_1"/>
<keyword evidence="3" id="KW-1185">Reference proteome</keyword>
<sequence length="428" mass="48471">MQKVNLTVGAFSVSLAEVFVEEDDQVVPHFKSLKRFAAILSDYGHFNLKFILPKEGQMGLLTKTGYHDGVLGLLQEGKADMCFLPMSLDTQKAPGYFTSVTSEEKFYIASTRNLNPGASAVVSSLTSISVVPLLLAVLAILILELIAVKHYKIEALVTSIYQGFGVSLRQHFTRRSLWLCLIQMLILMFPVFIFNAAFSTQTIVGDRDYKIDTLKDVVRQNKIPYFTEGISVYDLFKGKVNKDYADVYQRAVSKGYGEPMPLGPIPEFESWEKIVSFVSSIGRKLIPLFLSKSDLIKPNQMTYFSAKPFHSSLKALFFSYNASESIRRRSDKLSRRIIQIGVLPKLETDIYVDFLLSFYPTTLYEFHKSEVSRKVVDLSWKPLNCSGFYQLFVIYALLVILILTVQLIELSIALFTICNTIDEESFQD</sequence>
<proteinExistence type="predicted"/>
<dbReference type="AlphaFoldDB" id="T1KMC2"/>
<dbReference type="Proteomes" id="UP000015104">
    <property type="component" value="Unassembled WGS sequence"/>
</dbReference>
<keyword evidence="1" id="KW-0472">Membrane</keyword>
<dbReference type="EMBL" id="CAEY01000240">
    <property type="status" value="NOT_ANNOTATED_CDS"/>
    <property type="molecule type" value="Genomic_DNA"/>
</dbReference>
<evidence type="ECO:0000313" key="2">
    <source>
        <dbReference type="EnsemblMetazoa" id="tetur15g01100.1"/>
    </source>
</evidence>
<organism evidence="2 3">
    <name type="scientific">Tetranychus urticae</name>
    <name type="common">Two-spotted spider mite</name>
    <dbReference type="NCBI Taxonomy" id="32264"/>
    <lineage>
        <taxon>Eukaryota</taxon>
        <taxon>Metazoa</taxon>
        <taxon>Ecdysozoa</taxon>
        <taxon>Arthropoda</taxon>
        <taxon>Chelicerata</taxon>
        <taxon>Arachnida</taxon>
        <taxon>Acari</taxon>
        <taxon>Acariformes</taxon>
        <taxon>Trombidiformes</taxon>
        <taxon>Prostigmata</taxon>
        <taxon>Eleutherengona</taxon>
        <taxon>Raphignathae</taxon>
        <taxon>Tetranychoidea</taxon>
        <taxon>Tetranychidae</taxon>
        <taxon>Tetranychus</taxon>
    </lineage>
</organism>
<evidence type="ECO:0008006" key="4">
    <source>
        <dbReference type="Google" id="ProtNLM"/>
    </source>
</evidence>
<evidence type="ECO:0000256" key="1">
    <source>
        <dbReference type="SAM" id="Phobius"/>
    </source>
</evidence>
<accession>T1KMC2</accession>
<reference evidence="2" key="2">
    <citation type="submission" date="2015-06" db="UniProtKB">
        <authorList>
            <consortium name="EnsemblMetazoa"/>
        </authorList>
    </citation>
    <scope>IDENTIFICATION</scope>
</reference>
<reference evidence="3" key="1">
    <citation type="submission" date="2011-08" db="EMBL/GenBank/DDBJ databases">
        <authorList>
            <person name="Rombauts S."/>
        </authorList>
    </citation>
    <scope>NUCLEOTIDE SEQUENCE</scope>
    <source>
        <strain evidence="3">London</strain>
    </source>
</reference>